<dbReference type="GO" id="GO:0006364">
    <property type="term" value="P:rRNA processing"/>
    <property type="evidence" value="ECO:0007669"/>
    <property type="project" value="UniProtKB-ARBA"/>
</dbReference>
<dbReference type="PROSITE" id="PS01149">
    <property type="entry name" value="PSI_RSU"/>
    <property type="match status" value="1"/>
</dbReference>
<protein>
    <recommendedName>
        <fullName evidence="3">Pseudouridine synthase</fullName>
        <ecNumber evidence="3">5.4.99.-</ecNumber>
    </recommendedName>
</protein>
<evidence type="ECO:0000256" key="1">
    <source>
        <dbReference type="ARBA" id="ARBA00008348"/>
    </source>
</evidence>
<sequence length="195" mass="22098">MEKRYFAIFKPYNMLSQFTGDENASLLGDLHKFPKDVYSIGRLDKTSEGLLLLTNDNEFKNRVLDPLNKLPKTYFVQVDHDITPEACKELAAGTISIKHNGKKHRVAKAECKKIKTPQLPERSVPIRMRKEIPTSWIALTLREGKNRQVRKMTAAVGFPTLRLVRHSIGDLKLGSMQPGDVIEINPNEVIAGFSR</sequence>
<dbReference type="NCBIfam" id="TIGR00093">
    <property type="entry name" value="pseudouridine synthase"/>
    <property type="match status" value="1"/>
</dbReference>
<evidence type="ECO:0000256" key="2">
    <source>
        <dbReference type="ARBA" id="ARBA00023235"/>
    </source>
</evidence>
<evidence type="ECO:0000256" key="3">
    <source>
        <dbReference type="RuleBase" id="RU003887"/>
    </source>
</evidence>
<name>A0A2U2XGI5_9FLAO</name>
<dbReference type="RefSeq" id="WP_109357982.1">
    <property type="nucleotide sequence ID" value="NZ_QFRJ01000001.1"/>
</dbReference>
<keyword evidence="6" id="KW-1185">Reference proteome</keyword>
<dbReference type="InterPro" id="IPR018496">
    <property type="entry name" value="PsdUridine_synth_RsuA/RluB_CS"/>
</dbReference>
<dbReference type="Proteomes" id="UP000245370">
    <property type="component" value="Unassembled WGS sequence"/>
</dbReference>
<dbReference type="GO" id="GO:0001522">
    <property type="term" value="P:pseudouridine synthesis"/>
    <property type="evidence" value="ECO:0007669"/>
    <property type="project" value="InterPro"/>
</dbReference>
<proteinExistence type="inferred from homology"/>
<gene>
    <name evidence="5" type="ORF">DIT68_01190</name>
</gene>
<dbReference type="PANTHER" id="PTHR47683:SF2">
    <property type="entry name" value="RNA-BINDING S4 DOMAIN-CONTAINING PROTEIN"/>
    <property type="match status" value="1"/>
</dbReference>
<evidence type="ECO:0000313" key="5">
    <source>
        <dbReference type="EMBL" id="PWH86904.1"/>
    </source>
</evidence>
<dbReference type="PANTHER" id="PTHR47683">
    <property type="entry name" value="PSEUDOURIDINE SYNTHASE FAMILY PROTEIN-RELATED"/>
    <property type="match status" value="1"/>
</dbReference>
<dbReference type="Pfam" id="PF00849">
    <property type="entry name" value="PseudoU_synth_2"/>
    <property type="match status" value="1"/>
</dbReference>
<dbReference type="InterPro" id="IPR042092">
    <property type="entry name" value="PsdUridine_s_RsuA/RluB/E/F_cat"/>
</dbReference>
<dbReference type="Gene3D" id="3.30.70.580">
    <property type="entry name" value="Pseudouridine synthase I, catalytic domain, N-terminal subdomain"/>
    <property type="match status" value="1"/>
</dbReference>
<dbReference type="OrthoDB" id="1012272at2"/>
<dbReference type="InterPro" id="IPR020103">
    <property type="entry name" value="PsdUridine_synth_cat_dom_sf"/>
</dbReference>
<dbReference type="InterPro" id="IPR020094">
    <property type="entry name" value="TruA/RsuA/RluB/E/F_N"/>
</dbReference>
<evidence type="ECO:0000313" key="6">
    <source>
        <dbReference type="Proteomes" id="UP000245370"/>
    </source>
</evidence>
<dbReference type="GO" id="GO:0003723">
    <property type="term" value="F:RNA binding"/>
    <property type="evidence" value="ECO:0007669"/>
    <property type="project" value="InterPro"/>
</dbReference>
<dbReference type="Gene3D" id="3.30.70.1560">
    <property type="entry name" value="Alpha-L RNA-binding motif"/>
    <property type="match status" value="1"/>
</dbReference>
<comment type="caution">
    <text evidence="5">The sequence shown here is derived from an EMBL/GenBank/DDBJ whole genome shotgun (WGS) entry which is preliminary data.</text>
</comment>
<dbReference type="SUPFAM" id="SSF55120">
    <property type="entry name" value="Pseudouridine synthase"/>
    <property type="match status" value="1"/>
</dbReference>
<feature type="domain" description="Pseudouridine synthase RsuA/RluA-like" evidence="4">
    <location>
        <begin position="5"/>
        <end position="155"/>
    </location>
</feature>
<evidence type="ECO:0000259" key="4">
    <source>
        <dbReference type="Pfam" id="PF00849"/>
    </source>
</evidence>
<dbReference type="GO" id="GO:0140098">
    <property type="term" value="F:catalytic activity, acting on RNA"/>
    <property type="evidence" value="ECO:0007669"/>
    <property type="project" value="UniProtKB-ARBA"/>
</dbReference>
<dbReference type="EC" id="5.4.99.-" evidence="3"/>
<comment type="similarity">
    <text evidence="1 3">Belongs to the pseudouridine synthase RsuA family.</text>
</comment>
<reference evidence="5 6" key="1">
    <citation type="submission" date="2018-05" db="EMBL/GenBank/DDBJ databases">
        <title>Brumimicrobium oceani sp. nov., isolated from coastal sediment.</title>
        <authorList>
            <person name="Kou Y."/>
        </authorList>
    </citation>
    <scope>NUCLEOTIDE SEQUENCE [LARGE SCALE GENOMIC DNA]</scope>
    <source>
        <strain evidence="5 6">C305</strain>
    </source>
</reference>
<organism evidence="5 6">
    <name type="scientific">Brumimicrobium oceani</name>
    <dbReference type="NCBI Taxonomy" id="2100725"/>
    <lineage>
        <taxon>Bacteria</taxon>
        <taxon>Pseudomonadati</taxon>
        <taxon>Bacteroidota</taxon>
        <taxon>Flavobacteriia</taxon>
        <taxon>Flavobacteriales</taxon>
        <taxon>Crocinitomicaceae</taxon>
        <taxon>Brumimicrobium</taxon>
    </lineage>
</organism>
<accession>A0A2U2XGI5</accession>
<dbReference type="GO" id="GO:0009982">
    <property type="term" value="F:pseudouridine synthase activity"/>
    <property type="evidence" value="ECO:0007669"/>
    <property type="project" value="InterPro"/>
</dbReference>
<dbReference type="InterPro" id="IPR006145">
    <property type="entry name" value="PsdUridine_synth_RsuA/RluA"/>
</dbReference>
<dbReference type="AlphaFoldDB" id="A0A2U2XGI5"/>
<keyword evidence="2 3" id="KW-0413">Isomerase</keyword>
<dbReference type="EMBL" id="QFRJ01000001">
    <property type="protein sequence ID" value="PWH86904.1"/>
    <property type="molecule type" value="Genomic_DNA"/>
</dbReference>
<dbReference type="InterPro" id="IPR000748">
    <property type="entry name" value="PsdUridine_synth_RsuA/RluB/E/F"/>
</dbReference>
<dbReference type="InterPro" id="IPR050343">
    <property type="entry name" value="RsuA_PseudoU_synthase"/>
</dbReference>
<reference evidence="5 6" key="2">
    <citation type="submission" date="2018-05" db="EMBL/GenBank/DDBJ databases">
        <authorList>
            <person name="Lanie J.A."/>
            <person name="Ng W.-L."/>
            <person name="Kazmierczak K.M."/>
            <person name="Andrzejewski T.M."/>
            <person name="Davidsen T.M."/>
            <person name="Wayne K.J."/>
            <person name="Tettelin H."/>
            <person name="Glass J.I."/>
            <person name="Rusch D."/>
            <person name="Podicherti R."/>
            <person name="Tsui H.-C.T."/>
            <person name="Winkler M.E."/>
        </authorList>
    </citation>
    <scope>NUCLEOTIDE SEQUENCE [LARGE SCALE GENOMIC DNA]</scope>
    <source>
        <strain evidence="5 6">C305</strain>
    </source>
</reference>